<dbReference type="EMBL" id="BDQI01000051">
    <property type="protein sequence ID" value="GAX58387.1"/>
    <property type="molecule type" value="Genomic_DNA"/>
</dbReference>
<evidence type="ECO:0000256" key="1">
    <source>
        <dbReference type="SAM" id="MobiDB-lite"/>
    </source>
</evidence>
<dbReference type="AlphaFoldDB" id="A0A250VVZ2"/>
<comment type="caution">
    <text evidence="2">The sequence shown here is derived from an EMBL/GenBank/DDBJ whole genome shotgun (WGS) entry which is preliminary data.</text>
</comment>
<feature type="region of interest" description="Disordered" evidence="1">
    <location>
        <begin position="78"/>
        <end position="106"/>
    </location>
</feature>
<evidence type="ECO:0000313" key="3">
    <source>
        <dbReference type="Proteomes" id="UP000217446"/>
    </source>
</evidence>
<name>A0A250VVZ2_STROL</name>
<sequence length="106" mass="11267">MKDCWDIGEQEAGLGLLVSGLIAHQLPISETVTAQISVLAEVWGEGESLTPQILQCRGDDAWTQLKLIEHAGDINIESSGRADRDAANGCRSPLFGSRPRAGGPGR</sequence>
<keyword evidence="3" id="KW-1185">Reference proteome</keyword>
<evidence type="ECO:0000313" key="2">
    <source>
        <dbReference type="EMBL" id="GAX58387.1"/>
    </source>
</evidence>
<organism evidence="2 3">
    <name type="scientific">Streptomyces olivochromogenes</name>
    <dbReference type="NCBI Taxonomy" id="1963"/>
    <lineage>
        <taxon>Bacteria</taxon>
        <taxon>Bacillati</taxon>
        <taxon>Actinomycetota</taxon>
        <taxon>Actinomycetes</taxon>
        <taxon>Kitasatosporales</taxon>
        <taxon>Streptomycetaceae</taxon>
        <taxon>Streptomyces</taxon>
    </lineage>
</organism>
<accession>A0A250VVZ2</accession>
<dbReference type="Proteomes" id="UP000217446">
    <property type="component" value="Unassembled WGS sequence"/>
</dbReference>
<proteinExistence type="predicted"/>
<reference evidence="3" key="1">
    <citation type="submission" date="2017-05" db="EMBL/GenBank/DDBJ databases">
        <title>Streptomyces olivochromogenes NBRC 3561 whole genome shotgun sequence.</title>
        <authorList>
            <person name="Dohra H."/>
            <person name="Kodani S."/>
        </authorList>
    </citation>
    <scope>NUCLEOTIDE SEQUENCE [LARGE SCALE GENOMIC DNA]</scope>
    <source>
        <strain evidence="3">NBRC 3561</strain>
    </source>
</reference>
<gene>
    <name evidence="2" type="ORF">SO3561_09960</name>
</gene>
<protein>
    <submittedName>
        <fullName evidence="2">Uncharacterized protein</fullName>
    </submittedName>
</protein>